<dbReference type="RefSeq" id="WP_379819667.1">
    <property type="nucleotide sequence ID" value="NZ_JBHUMD010000005.1"/>
</dbReference>
<dbReference type="Proteomes" id="UP001597480">
    <property type="component" value="Unassembled WGS sequence"/>
</dbReference>
<gene>
    <name evidence="3" type="ORF">ACFSR3_03055</name>
</gene>
<dbReference type="PANTHER" id="PTHR42754">
    <property type="entry name" value="ENDOGLUCANASE"/>
    <property type="match status" value="1"/>
</dbReference>
<dbReference type="InterPro" id="IPR026341">
    <property type="entry name" value="T9SS_type_B"/>
</dbReference>
<comment type="caution">
    <text evidence="3">The sequence shown here is derived from an EMBL/GenBank/DDBJ whole genome shotgun (WGS) entry which is preliminary data.</text>
</comment>
<feature type="chain" id="PRO_5045144050" evidence="1">
    <location>
        <begin position="22"/>
        <end position="1101"/>
    </location>
</feature>
<evidence type="ECO:0000256" key="1">
    <source>
        <dbReference type="SAM" id="SignalP"/>
    </source>
</evidence>
<evidence type="ECO:0000259" key="2">
    <source>
        <dbReference type="Pfam" id="PF19081"/>
    </source>
</evidence>
<dbReference type="NCBIfam" id="TIGR04131">
    <property type="entry name" value="Bac_Flav_CTERM"/>
    <property type="match status" value="1"/>
</dbReference>
<evidence type="ECO:0000313" key="4">
    <source>
        <dbReference type="Proteomes" id="UP001597480"/>
    </source>
</evidence>
<feature type="domain" description="Ig-like" evidence="2">
    <location>
        <begin position="551"/>
        <end position="621"/>
    </location>
</feature>
<evidence type="ECO:0000313" key="3">
    <source>
        <dbReference type="EMBL" id="MFD2601021.1"/>
    </source>
</evidence>
<proteinExistence type="predicted"/>
<dbReference type="EMBL" id="JBHUMD010000005">
    <property type="protein sequence ID" value="MFD2601021.1"/>
    <property type="molecule type" value="Genomic_DNA"/>
</dbReference>
<feature type="domain" description="Ig-like" evidence="2">
    <location>
        <begin position="700"/>
        <end position="774"/>
    </location>
</feature>
<name>A0ABW5NPL6_9FLAO</name>
<feature type="signal peptide" evidence="1">
    <location>
        <begin position="1"/>
        <end position="21"/>
    </location>
</feature>
<organism evidence="3 4">
    <name type="scientific">Flavobacterium suzhouense</name>
    <dbReference type="NCBI Taxonomy" id="1529638"/>
    <lineage>
        <taxon>Bacteria</taxon>
        <taxon>Pseudomonadati</taxon>
        <taxon>Bacteroidota</taxon>
        <taxon>Flavobacteriia</taxon>
        <taxon>Flavobacteriales</taxon>
        <taxon>Flavobacteriaceae</taxon>
        <taxon>Flavobacterium</taxon>
    </lineage>
</organism>
<sequence>MKTALKSLFLILLFNIISGKAQQVEWAKVINGQEHQSARAVDVDDQGNIYLSGITSSQITDLDPGSGIFNLTHNGEIYRDEFLVKLDSNGNFLWGKGLYPDAFQYSNPITMKIGPDGYIYTMSSINIYENFSQTATFINKFDSNGNLILTKIIKNHQNNQGHFLGVNFDIDISGNIYINGNYLNPVILDPQNPQFNINNTGGGAYILKLNNNGEIVWNKVIPNDNTLQTAIVSKVAVQSGDDLIYGLRTLVQNQTQTGYIPLQKLYKIDGDDGVTIWEKSFLNQELNDLAIAPNGEIVISSNFTNVDIDVDPSTGIHMLIPGENYDNQYILWLSSEGEFIHVIPYLFQYEGFLTRSINIDENYNCFLNATMEQEGPYDIDPSNNEFFVNTPYSFERSVIIRFDENYDFVTGYTFGNIGDFYIYQTKSKQDKLYFAGTYGSNTDIQPGPEEYFLEQDDWYVEYDAYIFVLTDCVLTAPNGEIDQYFCSDKNPKISDLKPNTQNISWYENATSVIPLEASTPIIDGQVYYAARITNCGIPDRLAVTAYISAAPAAPIAANQQFCSVTNPTVANLSATGTEIKWYTDNTNTNYLESNAPLTNGQYYASQTTHGCESQRTAITVSLITTSPPTAAASQAFCINSNATVSNLASTGTDVKIYDSITSTTPLDNITALQNQTYYATQTLNGCESDRVPIAVTINTPPAPTAFPTQIFCAGDSPVISNLIVAGTNIKWYNTATEGDLLSVNTTLADNTTYYASQTIDGCESLTRCIVSVTIDNANIPAQNYETIFCDANNDGREIVNLSDYNSYLSTNTIGYDFSYYYSENGAENKLTIDRVDTPIALPISTGITTIFARIESPGGCSKIVSLKLELAQQTPFILSESEYYICQGNNLTISPNHGFSNFNWSNGSTRSTFTINQPGNYAVTADYDHGTIKCKATFNFTVIALPETHITEILTSDWTDDDNSITIIASSGNNNEFSIDGIHYQYDNHFNNLTPGIYTVHARDVNGCGYDTSEVLLLNYPKFFTPNNDGVNDYWKIDKSFFENDLTVIIFDRYGKVIKAFKNNESGWDGTLDNKPLPATDYWFVVKREGKEYKGHFSLIR</sequence>
<accession>A0ABW5NPL6</accession>
<keyword evidence="4" id="KW-1185">Reference proteome</keyword>
<protein>
    <submittedName>
        <fullName evidence="3">T9SS type B sorting domain-containing protein</fullName>
    </submittedName>
</protein>
<keyword evidence="1" id="KW-0732">Signal</keyword>
<dbReference type="InterPro" id="IPR044023">
    <property type="entry name" value="Ig_7"/>
</dbReference>
<dbReference type="Pfam" id="PF19081">
    <property type="entry name" value="Ig_7"/>
    <property type="match status" value="2"/>
</dbReference>
<dbReference type="SUPFAM" id="SSF101898">
    <property type="entry name" value="NHL repeat"/>
    <property type="match status" value="1"/>
</dbReference>
<dbReference type="PANTHER" id="PTHR42754:SF1">
    <property type="entry name" value="LIPOPROTEIN"/>
    <property type="match status" value="1"/>
</dbReference>
<reference evidence="4" key="1">
    <citation type="journal article" date="2019" name="Int. J. Syst. Evol. Microbiol.">
        <title>The Global Catalogue of Microorganisms (GCM) 10K type strain sequencing project: providing services to taxonomists for standard genome sequencing and annotation.</title>
        <authorList>
            <consortium name="The Broad Institute Genomics Platform"/>
            <consortium name="The Broad Institute Genome Sequencing Center for Infectious Disease"/>
            <person name="Wu L."/>
            <person name="Ma J."/>
        </authorList>
    </citation>
    <scope>NUCLEOTIDE SEQUENCE [LARGE SCALE GENOMIC DNA]</scope>
    <source>
        <strain evidence="4">KCTC 42107</strain>
    </source>
</reference>
<dbReference type="Pfam" id="PF13585">
    <property type="entry name" value="CHU_C"/>
    <property type="match status" value="1"/>
</dbReference>